<dbReference type="SUPFAM" id="SSF54593">
    <property type="entry name" value="Glyoxalase/Bleomycin resistance protein/Dihydroxybiphenyl dioxygenase"/>
    <property type="match status" value="1"/>
</dbReference>
<gene>
    <name evidence="2" type="ORF">LAX5112_00204</name>
</gene>
<organism evidence="2 3">
    <name type="scientific">Roseibium alexandrii</name>
    <dbReference type="NCBI Taxonomy" id="388408"/>
    <lineage>
        <taxon>Bacteria</taxon>
        <taxon>Pseudomonadati</taxon>
        <taxon>Pseudomonadota</taxon>
        <taxon>Alphaproteobacteria</taxon>
        <taxon>Hyphomicrobiales</taxon>
        <taxon>Stappiaceae</taxon>
        <taxon>Roseibium</taxon>
    </lineage>
</organism>
<feature type="domain" description="Glyoxalase-like" evidence="1">
    <location>
        <begin position="5"/>
        <end position="189"/>
    </location>
</feature>
<protein>
    <recommendedName>
        <fullName evidence="1">Glyoxalase-like domain-containing protein</fullName>
    </recommendedName>
</protein>
<dbReference type="Proteomes" id="UP000053235">
    <property type="component" value="Unassembled WGS sequence"/>
</dbReference>
<dbReference type="STRING" id="388408.LAX5112_00204"/>
<dbReference type="AlphaFoldDB" id="A0A0M6ZRM8"/>
<dbReference type="PANTHER" id="PTHR40265:SF1">
    <property type="entry name" value="GLYOXALASE-LIKE DOMAIN-CONTAINING PROTEIN"/>
    <property type="match status" value="1"/>
</dbReference>
<accession>A0A0M6ZRM8</accession>
<proteinExistence type="predicted"/>
<dbReference type="Gene3D" id="3.10.180.10">
    <property type="entry name" value="2,3-Dihydroxybiphenyl 1,2-Dioxygenase, domain 1"/>
    <property type="match status" value="1"/>
</dbReference>
<dbReference type="Pfam" id="PF13468">
    <property type="entry name" value="Glyoxalase_3"/>
    <property type="match status" value="1"/>
</dbReference>
<keyword evidence="3" id="KW-1185">Reference proteome</keyword>
<dbReference type="OrthoDB" id="9812467at2"/>
<dbReference type="InterPro" id="IPR025870">
    <property type="entry name" value="Glyoxalase-like_dom"/>
</dbReference>
<dbReference type="InterPro" id="IPR029068">
    <property type="entry name" value="Glyas_Bleomycin-R_OHBP_Dase"/>
</dbReference>
<sequence length="274" mass="30016">MVRGLDHVVMPVHDLEAAAAAFERLGFTASPENRHSWGTANRLIQLDGFFIEILSIADDSLITETQGSTFSFGGFNRAFLKKREGASMLVLDSVDPKIDRSDFERAGLQLYDPFSFERVANRPDGTTAQVGFDLTVVGDPESPEIGYFTCYNRFPENFWQPALQNHANGAQTVKAVYMLAKDPSDHHEFLGGFTGQREMRATSLGLELETARGQVVVLNPRAYRSLIGDKAADAVSGDLPQIAAFEVGCKGLKTRQVVPANDLFGLTLILSPTD</sequence>
<reference evidence="3" key="1">
    <citation type="submission" date="2015-07" db="EMBL/GenBank/DDBJ databases">
        <authorList>
            <person name="Rodrigo-Torres Lidia"/>
            <person name="Arahal R.David."/>
        </authorList>
    </citation>
    <scope>NUCLEOTIDE SEQUENCE [LARGE SCALE GENOMIC DNA]</scope>
    <source>
        <strain evidence="3">CECT 5112</strain>
    </source>
</reference>
<name>A0A0M6ZRM8_9HYPH</name>
<dbReference type="RefSeq" id="WP_055670205.1">
    <property type="nucleotide sequence ID" value="NZ_CXWD01000001.1"/>
</dbReference>
<evidence type="ECO:0000313" key="3">
    <source>
        <dbReference type="Proteomes" id="UP000053235"/>
    </source>
</evidence>
<dbReference type="EMBL" id="CXWD01000001">
    <property type="protein sequence ID" value="CTQ64174.1"/>
    <property type="molecule type" value="Genomic_DNA"/>
</dbReference>
<evidence type="ECO:0000259" key="1">
    <source>
        <dbReference type="Pfam" id="PF13468"/>
    </source>
</evidence>
<dbReference type="PANTHER" id="PTHR40265">
    <property type="entry name" value="BLL2707 PROTEIN"/>
    <property type="match status" value="1"/>
</dbReference>
<evidence type="ECO:0000313" key="2">
    <source>
        <dbReference type="EMBL" id="CTQ64174.1"/>
    </source>
</evidence>